<dbReference type="Gramene" id="ERN03134">
    <property type="protein sequence ID" value="ERN03134"/>
    <property type="gene ID" value="AMTR_s00003p00093520"/>
</dbReference>
<organism evidence="1 2">
    <name type="scientific">Amborella trichopoda</name>
    <dbReference type="NCBI Taxonomy" id="13333"/>
    <lineage>
        <taxon>Eukaryota</taxon>
        <taxon>Viridiplantae</taxon>
        <taxon>Streptophyta</taxon>
        <taxon>Embryophyta</taxon>
        <taxon>Tracheophyta</taxon>
        <taxon>Spermatophyta</taxon>
        <taxon>Magnoliopsida</taxon>
        <taxon>Amborellales</taxon>
        <taxon>Amborellaceae</taxon>
        <taxon>Amborella</taxon>
    </lineage>
</organism>
<dbReference type="Proteomes" id="UP000017836">
    <property type="component" value="Unassembled WGS sequence"/>
</dbReference>
<proteinExistence type="predicted"/>
<dbReference type="AlphaFoldDB" id="W1P627"/>
<evidence type="ECO:0000313" key="2">
    <source>
        <dbReference type="Proteomes" id="UP000017836"/>
    </source>
</evidence>
<protein>
    <submittedName>
        <fullName evidence="1">Uncharacterized protein</fullName>
    </submittedName>
</protein>
<name>W1P627_AMBTC</name>
<dbReference type="EMBL" id="KI394358">
    <property type="protein sequence ID" value="ERN03134.1"/>
    <property type="molecule type" value="Genomic_DNA"/>
</dbReference>
<sequence>MRAGHIFQINPPYQMDQEMAIDEALNPLSRFSDDHIPTTNSSTSRDFQVSIFQPLIQAQAKIPTVISSDNRKAFKFLGRRPNTCFPSPDSFNEDTVILLILLMAMP</sequence>
<accession>W1P627</accession>
<evidence type="ECO:0000313" key="1">
    <source>
        <dbReference type="EMBL" id="ERN03134.1"/>
    </source>
</evidence>
<reference evidence="2" key="1">
    <citation type="journal article" date="2013" name="Science">
        <title>The Amborella genome and the evolution of flowering plants.</title>
        <authorList>
            <consortium name="Amborella Genome Project"/>
        </authorList>
    </citation>
    <scope>NUCLEOTIDE SEQUENCE [LARGE SCALE GENOMIC DNA]</scope>
</reference>
<keyword evidence="2" id="KW-1185">Reference proteome</keyword>
<gene>
    <name evidence="1" type="ORF">AMTR_s00003p00093520</name>
</gene>
<dbReference type="HOGENOM" id="CLU_2226737_0_0_1"/>